<feature type="transmembrane region" description="Helical" evidence="7">
    <location>
        <begin position="162"/>
        <end position="184"/>
    </location>
</feature>
<keyword evidence="3 7" id="KW-0812">Transmembrane</keyword>
<evidence type="ECO:0000256" key="7">
    <source>
        <dbReference type="SAM" id="Phobius"/>
    </source>
</evidence>
<accession>A0A024TL36</accession>
<feature type="transmembrane region" description="Helical" evidence="7">
    <location>
        <begin position="226"/>
        <end position="246"/>
    </location>
</feature>
<evidence type="ECO:0000256" key="1">
    <source>
        <dbReference type="ARBA" id="ARBA00004141"/>
    </source>
</evidence>
<evidence type="ECO:0000313" key="9">
    <source>
        <dbReference type="EMBL" id="ETV94052.1"/>
    </source>
</evidence>
<evidence type="ECO:0000256" key="3">
    <source>
        <dbReference type="ARBA" id="ARBA00022692"/>
    </source>
</evidence>
<dbReference type="GO" id="GO:0015293">
    <property type="term" value="F:symporter activity"/>
    <property type="evidence" value="ECO:0007669"/>
    <property type="project" value="UniProtKB-KW"/>
</dbReference>
<dbReference type="InterPro" id="IPR011701">
    <property type="entry name" value="MFS"/>
</dbReference>
<gene>
    <name evidence="9" type="ORF">H310_12086</name>
</gene>
<dbReference type="PANTHER" id="PTHR11662:SF399">
    <property type="entry name" value="FI19708P1-RELATED"/>
    <property type="match status" value="1"/>
</dbReference>
<keyword evidence="6 7" id="KW-0472">Membrane</keyword>
<comment type="subcellular location">
    <subcellularLocation>
        <location evidence="1">Membrane</location>
        <topology evidence="1">Multi-pass membrane protein</topology>
    </subcellularLocation>
</comment>
<keyword evidence="2" id="KW-0813">Transport</keyword>
<feature type="transmembrane region" description="Helical" evidence="7">
    <location>
        <begin position="258"/>
        <end position="279"/>
    </location>
</feature>
<dbReference type="VEuPathDB" id="FungiDB:H310_12086"/>
<feature type="domain" description="Major facilitator superfamily (MFS) profile" evidence="8">
    <location>
        <begin position="1"/>
        <end position="412"/>
    </location>
</feature>
<feature type="transmembrane region" description="Helical" evidence="7">
    <location>
        <begin position="76"/>
        <end position="97"/>
    </location>
</feature>
<evidence type="ECO:0000259" key="8">
    <source>
        <dbReference type="PROSITE" id="PS50850"/>
    </source>
</evidence>
<dbReference type="EMBL" id="KI913987">
    <property type="protein sequence ID" value="ETV94052.1"/>
    <property type="molecule type" value="Genomic_DNA"/>
</dbReference>
<dbReference type="FunFam" id="1.20.1250.20:FF:000003">
    <property type="entry name" value="Solute carrier family 17 member 3"/>
    <property type="match status" value="1"/>
</dbReference>
<dbReference type="Pfam" id="PF07690">
    <property type="entry name" value="MFS_1"/>
    <property type="match status" value="1"/>
</dbReference>
<dbReference type="InterPro" id="IPR050382">
    <property type="entry name" value="MFS_Na/Anion_cotransporter"/>
</dbReference>
<evidence type="ECO:0000256" key="5">
    <source>
        <dbReference type="ARBA" id="ARBA00022989"/>
    </source>
</evidence>
<dbReference type="PROSITE" id="PS50850">
    <property type="entry name" value="MFS"/>
    <property type="match status" value="1"/>
</dbReference>
<proteinExistence type="predicted"/>
<keyword evidence="4" id="KW-0769">Symport</keyword>
<feature type="transmembrane region" description="Helical" evidence="7">
    <location>
        <begin position="322"/>
        <end position="344"/>
    </location>
</feature>
<organism evidence="9">
    <name type="scientific">Aphanomyces invadans</name>
    <dbReference type="NCBI Taxonomy" id="157072"/>
    <lineage>
        <taxon>Eukaryota</taxon>
        <taxon>Sar</taxon>
        <taxon>Stramenopiles</taxon>
        <taxon>Oomycota</taxon>
        <taxon>Saprolegniomycetes</taxon>
        <taxon>Saprolegniales</taxon>
        <taxon>Verrucalvaceae</taxon>
        <taxon>Aphanomyces</taxon>
    </lineage>
</organism>
<dbReference type="GO" id="GO:0016020">
    <property type="term" value="C:membrane"/>
    <property type="evidence" value="ECO:0007669"/>
    <property type="project" value="UniProtKB-SubCell"/>
</dbReference>
<evidence type="ECO:0000256" key="4">
    <source>
        <dbReference type="ARBA" id="ARBA00022847"/>
    </source>
</evidence>
<protein>
    <recommendedName>
        <fullName evidence="8">Major facilitator superfamily (MFS) profile domain-containing protein</fullName>
    </recommendedName>
</protein>
<dbReference type="PANTHER" id="PTHR11662">
    <property type="entry name" value="SOLUTE CARRIER FAMILY 17"/>
    <property type="match status" value="1"/>
</dbReference>
<dbReference type="Gene3D" id="1.20.1250.20">
    <property type="entry name" value="MFS general substrate transporter like domains"/>
    <property type="match status" value="2"/>
</dbReference>
<dbReference type="SUPFAM" id="SSF103473">
    <property type="entry name" value="MFS general substrate transporter"/>
    <property type="match status" value="1"/>
</dbReference>
<dbReference type="InterPro" id="IPR036259">
    <property type="entry name" value="MFS_trans_sf"/>
</dbReference>
<feature type="transmembrane region" description="Helical" evidence="7">
    <location>
        <begin position="356"/>
        <end position="376"/>
    </location>
</feature>
<dbReference type="eggNOG" id="KOG2532">
    <property type="taxonomic scope" value="Eukaryota"/>
</dbReference>
<dbReference type="STRING" id="157072.A0A024TL36"/>
<feature type="transmembrane region" description="Helical" evidence="7">
    <location>
        <begin position="299"/>
        <end position="315"/>
    </location>
</feature>
<dbReference type="OrthoDB" id="2250022at2759"/>
<reference evidence="9" key="1">
    <citation type="submission" date="2013-12" db="EMBL/GenBank/DDBJ databases">
        <title>The Genome Sequence of Aphanomyces invadans NJM9701.</title>
        <authorList>
            <consortium name="The Broad Institute Genomics Platform"/>
            <person name="Russ C."/>
            <person name="Tyler B."/>
            <person name="van West P."/>
            <person name="Dieguez-Uribeondo J."/>
            <person name="Young S.K."/>
            <person name="Zeng Q."/>
            <person name="Gargeya S."/>
            <person name="Fitzgerald M."/>
            <person name="Abouelleil A."/>
            <person name="Alvarado L."/>
            <person name="Chapman S.B."/>
            <person name="Gainer-Dewar J."/>
            <person name="Goldberg J."/>
            <person name="Griggs A."/>
            <person name="Gujja S."/>
            <person name="Hansen M."/>
            <person name="Howarth C."/>
            <person name="Imamovic A."/>
            <person name="Ireland A."/>
            <person name="Larimer J."/>
            <person name="McCowan C."/>
            <person name="Murphy C."/>
            <person name="Pearson M."/>
            <person name="Poon T.W."/>
            <person name="Priest M."/>
            <person name="Roberts A."/>
            <person name="Saif S."/>
            <person name="Shea T."/>
            <person name="Sykes S."/>
            <person name="Wortman J."/>
            <person name="Nusbaum C."/>
            <person name="Birren B."/>
        </authorList>
    </citation>
    <scope>NUCLEOTIDE SEQUENCE [LARGE SCALE GENOMIC DNA]</scope>
    <source>
        <strain evidence="9">NJM9701</strain>
    </source>
</reference>
<feature type="transmembrane region" description="Helical" evidence="7">
    <location>
        <begin position="388"/>
        <end position="408"/>
    </location>
</feature>
<dbReference type="GeneID" id="20089136"/>
<dbReference type="InterPro" id="IPR020846">
    <property type="entry name" value="MFS_dom"/>
</dbReference>
<feature type="transmembrane region" description="Helical" evidence="7">
    <location>
        <begin position="103"/>
        <end position="128"/>
    </location>
</feature>
<dbReference type="AlphaFoldDB" id="A0A024TL36"/>
<evidence type="ECO:0000256" key="2">
    <source>
        <dbReference type="ARBA" id="ARBA00022448"/>
    </source>
</evidence>
<name>A0A024TL36_9STRA</name>
<sequence>MAATGVVGGIRRYEISALCALGTILCYADRTNIGVAIPSFQPDHGVQGHILSAFFYGYIATQTLGAHAAELYGPKIVLLAGVVTWTFFDLLTVPFAQSSTLLWIARVGMGLGEGIIFPCMHGIALAWYPLPERSRLTANVSSGMDLGTVVAMSLSPWLMSQFGYPAIFIAFGALSTVWVVVFYVRGADAPETDKFTSVEERALIVARRGAPDDDDSTMHFYAPPVLAIYITHFAYNYGWYVLLGWIPQYLRLQLHLQMASSGVAAALPYFCGYLGVLFWGYLSDWMIGKGVRVLTVRKLMNGFGLIGSGITLYLLRFSSSSMAAVALLSLTLFLSRGATAGFWINMLDVAPRHAGHLMAVSNTIGTIPGIFGNIVTGYILQASGNWDLVFSIASVILGLGGIVFQVWASDVSQEDGPKVVGNEVVDDRTALLPK</sequence>
<keyword evidence="5 7" id="KW-1133">Transmembrane helix</keyword>
<dbReference type="RefSeq" id="XP_008877255.1">
    <property type="nucleotide sequence ID" value="XM_008879033.1"/>
</dbReference>
<evidence type="ECO:0000256" key="6">
    <source>
        <dbReference type="ARBA" id="ARBA00023136"/>
    </source>
</evidence>